<accession>A0AAV4B235</accession>
<evidence type="ECO:0000313" key="15">
    <source>
        <dbReference type="EMBL" id="GFO13643.1"/>
    </source>
</evidence>
<evidence type="ECO:0000256" key="9">
    <source>
        <dbReference type="ARBA" id="ARBA00022989"/>
    </source>
</evidence>
<keyword evidence="10 14" id="KW-0472">Membrane</keyword>
<evidence type="ECO:0000256" key="2">
    <source>
        <dbReference type="ARBA" id="ARBA00004536"/>
    </source>
</evidence>
<evidence type="ECO:0000256" key="1">
    <source>
        <dbReference type="ARBA" id="ARBA00004496"/>
    </source>
</evidence>
<keyword evidence="12" id="KW-0325">Glycoprotein</keyword>
<dbReference type="Gene3D" id="1.10.1450.10">
    <property type="entry name" value="Tetraspanin"/>
    <property type="match status" value="1"/>
</dbReference>
<dbReference type="GO" id="GO:0046930">
    <property type="term" value="C:pore complex"/>
    <property type="evidence" value="ECO:0007669"/>
    <property type="project" value="UniProtKB-ARBA"/>
</dbReference>
<sequence>MAEPRRRPVGRWMQPERSAVGACTKYTLFFENFVLVLVGLAMTAMGTYILAEKQKKITSAILFFLDPACVTCLAGGVITIMGLLGCTGALREITCFLKLYYYTLCIFLLVELGFAVAMFVAYYVPEVKDQVFPTDAFKAAIKGYRDDPDMQYLIDSMQKELGCCGYSDSDGGYRDWNENIYFQCSETNISPEKCSVPYSCCREISGDRINYQCGYNIEILQDDGSVRPNTERFSNIYTQGCLKALGTWIDDNSLMIGGIMLGILLPQVFIIVLTRNLIDMINLQKSKWNR</sequence>
<evidence type="ECO:0000256" key="7">
    <source>
        <dbReference type="ARBA" id="ARBA00022692"/>
    </source>
</evidence>
<reference evidence="15 16" key="1">
    <citation type="journal article" date="2021" name="Elife">
        <title>Chloroplast acquisition without the gene transfer in kleptoplastic sea slugs, Plakobranchus ocellatus.</title>
        <authorList>
            <person name="Maeda T."/>
            <person name="Takahashi S."/>
            <person name="Yoshida T."/>
            <person name="Shimamura S."/>
            <person name="Takaki Y."/>
            <person name="Nagai Y."/>
            <person name="Toyoda A."/>
            <person name="Suzuki Y."/>
            <person name="Arimoto A."/>
            <person name="Ishii H."/>
            <person name="Satoh N."/>
            <person name="Nishiyama T."/>
            <person name="Hasebe M."/>
            <person name="Maruyama T."/>
            <person name="Minagawa J."/>
            <person name="Obokata J."/>
            <person name="Shigenobu S."/>
        </authorList>
    </citation>
    <scope>NUCLEOTIDE SEQUENCE [LARGE SCALE GENOMIC DNA]</scope>
</reference>
<feature type="transmembrane region" description="Helical" evidence="14">
    <location>
        <begin position="33"/>
        <end position="51"/>
    </location>
</feature>
<gene>
    <name evidence="15" type="ORF">PoB_004014800</name>
</gene>
<feature type="transmembrane region" description="Helical" evidence="14">
    <location>
        <begin position="57"/>
        <end position="87"/>
    </location>
</feature>
<dbReference type="PRINTS" id="PR00259">
    <property type="entry name" value="TMFOUR"/>
</dbReference>
<evidence type="ECO:0000256" key="10">
    <source>
        <dbReference type="ARBA" id="ARBA00023136"/>
    </source>
</evidence>
<protein>
    <recommendedName>
        <fullName evidence="14">Tetraspanin</fullName>
    </recommendedName>
</protein>
<keyword evidence="9 14" id="KW-1133">Transmembrane helix</keyword>
<dbReference type="InterPro" id="IPR018499">
    <property type="entry name" value="Tetraspanin/Peripherin"/>
</dbReference>
<feature type="transmembrane region" description="Helical" evidence="14">
    <location>
        <begin position="254"/>
        <end position="278"/>
    </location>
</feature>
<dbReference type="GO" id="GO:0019899">
    <property type="term" value="F:enzyme binding"/>
    <property type="evidence" value="ECO:0007669"/>
    <property type="project" value="UniProtKB-ARBA"/>
</dbReference>
<proteinExistence type="inferred from homology"/>
<dbReference type="FunFam" id="1.10.1450.10:FF:000007">
    <property type="entry name" value="Tetraspanin"/>
    <property type="match status" value="1"/>
</dbReference>
<feature type="transmembrane region" description="Helical" evidence="14">
    <location>
        <begin position="99"/>
        <end position="124"/>
    </location>
</feature>
<keyword evidence="6" id="KW-0963">Cytoplasm</keyword>
<organism evidence="15 16">
    <name type="scientific">Plakobranchus ocellatus</name>
    <dbReference type="NCBI Taxonomy" id="259542"/>
    <lineage>
        <taxon>Eukaryota</taxon>
        <taxon>Metazoa</taxon>
        <taxon>Spiralia</taxon>
        <taxon>Lophotrochozoa</taxon>
        <taxon>Mollusca</taxon>
        <taxon>Gastropoda</taxon>
        <taxon>Heterobranchia</taxon>
        <taxon>Euthyneura</taxon>
        <taxon>Panpulmonata</taxon>
        <taxon>Sacoglossa</taxon>
        <taxon>Placobranchoidea</taxon>
        <taxon>Plakobranchidae</taxon>
        <taxon>Plakobranchus</taxon>
    </lineage>
</organism>
<evidence type="ECO:0000256" key="11">
    <source>
        <dbReference type="ARBA" id="ARBA00023157"/>
    </source>
</evidence>
<dbReference type="GO" id="GO:0005737">
    <property type="term" value="C:cytoplasm"/>
    <property type="evidence" value="ECO:0007669"/>
    <property type="project" value="UniProtKB-SubCell"/>
</dbReference>
<dbReference type="PANTHER" id="PTHR19282:SF431">
    <property type="entry name" value="TETRASPANIN 26A, ISOFORM B-RELATED"/>
    <property type="match status" value="1"/>
</dbReference>
<evidence type="ECO:0000256" key="3">
    <source>
        <dbReference type="ARBA" id="ARBA00004651"/>
    </source>
</evidence>
<dbReference type="EMBL" id="BLXT01004491">
    <property type="protein sequence ID" value="GFO13643.1"/>
    <property type="molecule type" value="Genomic_DNA"/>
</dbReference>
<comment type="subcellular location">
    <subcellularLocation>
        <location evidence="2">Cell junction</location>
        <location evidence="2">Adherens junction</location>
    </subcellularLocation>
    <subcellularLocation>
        <location evidence="3">Cell membrane</location>
        <topology evidence="3">Multi-pass membrane protein</topology>
    </subcellularLocation>
    <subcellularLocation>
        <location evidence="1">Cytoplasm</location>
    </subcellularLocation>
    <subcellularLocation>
        <location evidence="14">Membrane</location>
        <topology evidence="14">Multi-pass membrane protein</topology>
    </subcellularLocation>
</comment>
<dbReference type="Proteomes" id="UP000735302">
    <property type="component" value="Unassembled WGS sequence"/>
</dbReference>
<name>A0AAV4B235_9GAST</name>
<comment type="similarity">
    <text evidence="4 14">Belongs to the tetraspanin (TM4SF) family.</text>
</comment>
<keyword evidence="11 13" id="KW-1015">Disulfide bond</keyword>
<dbReference type="GO" id="GO:0005912">
    <property type="term" value="C:adherens junction"/>
    <property type="evidence" value="ECO:0007669"/>
    <property type="project" value="UniProtKB-SubCell"/>
</dbReference>
<dbReference type="Pfam" id="PF00335">
    <property type="entry name" value="Tetraspanin"/>
    <property type="match status" value="1"/>
</dbReference>
<evidence type="ECO:0000256" key="4">
    <source>
        <dbReference type="ARBA" id="ARBA00006840"/>
    </source>
</evidence>
<dbReference type="SUPFAM" id="SSF48652">
    <property type="entry name" value="Tetraspanin"/>
    <property type="match status" value="1"/>
</dbReference>
<keyword evidence="8" id="KW-0965">Cell junction</keyword>
<evidence type="ECO:0000313" key="16">
    <source>
        <dbReference type="Proteomes" id="UP000735302"/>
    </source>
</evidence>
<comment type="caution">
    <text evidence="15">The sequence shown here is derived from an EMBL/GenBank/DDBJ whole genome shotgun (WGS) entry which is preliminary data.</text>
</comment>
<evidence type="ECO:0000256" key="14">
    <source>
        <dbReference type="RuleBase" id="RU361218"/>
    </source>
</evidence>
<evidence type="ECO:0000256" key="13">
    <source>
        <dbReference type="PIRSR" id="PIRSR002419-1"/>
    </source>
</evidence>
<dbReference type="GO" id="GO:0072659">
    <property type="term" value="P:protein localization to plasma membrane"/>
    <property type="evidence" value="ECO:0007669"/>
    <property type="project" value="UniProtKB-ARBA"/>
</dbReference>
<dbReference type="InterPro" id="IPR000301">
    <property type="entry name" value="Tetraspanin_animals"/>
</dbReference>
<dbReference type="InterPro" id="IPR008952">
    <property type="entry name" value="Tetraspanin_EC2_sf"/>
</dbReference>
<dbReference type="PANTHER" id="PTHR19282">
    <property type="entry name" value="TETRASPANIN"/>
    <property type="match status" value="1"/>
</dbReference>
<feature type="disulfide bond" evidence="13">
    <location>
        <begin position="164"/>
        <end position="184"/>
    </location>
</feature>
<evidence type="ECO:0000256" key="8">
    <source>
        <dbReference type="ARBA" id="ARBA00022949"/>
    </source>
</evidence>
<dbReference type="AlphaFoldDB" id="A0AAV4B235"/>
<evidence type="ECO:0000256" key="6">
    <source>
        <dbReference type="ARBA" id="ARBA00022490"/>
    </source>
</evidence>
<dbReference type="GO" id="GO:0065003">
    <property type="term" value="P:protein-containing complex assembly"/>
    <property type="evidence" value="ECO:0007669"/>
    <property type="project" value="UniProtKB-ARBA"/>
</dbReference>
<dbReference type="GO" id="GO:0005886">
    <property type="term" value="C:plasma membrane"/>
    <property type="evidence" value="ECO:0007669"/>
    <property type="project" value="UniProtKB-SubCell"/>
</dbReference>
<dbReference type="GO" id="GO:0051604">
    <property type="term" value="P:protein maturation"/>
    <property type="evidence" value="ECO:0007669"/>
    <property type="project" value="UniProtKB-ARBA"/>
</dbReference>
<keyword evidence="5" id="KW-1003">Cell membrane</keyword>
<keyword evidence="16" id="KW-1185">Reference proteome</keyword>
<dbReference type="PIRSF" id="PIRSF002419">
    <property type="entry name" value="Tetraspanin"/>
    <property type="match status" value="1"/>
</dbReference>
<keyword evidence="7 14" id="KW-0812">Transmembrane</keyword>
<evidence type="ECO:0000256" key="5">
    <source>
        <dbReference type="ARBA" id="ARBA00022475"/>
    </source>
</evidence>
<evidence type="ECO:0000256" key="12">
    <source>
        <dbReference type="ARBA" id="ARBA00023180"/>
    </source>
</evidence>
<feature type="disulfide bond" evidence="13">
    <location>
        <begin position="163"/>
        <end position="200"/>
    </location>
</feature>